<evidence type="ECO:0000259" key="8">
    <source>
        <dbReference type="PROSITE" id="PS51192"/>
    </source>
</evidence>
<dbReference type="EMBL" id="CAKOGP040000335">
    <property type="protein sequence ID" value="CAJ1934420.1"/>
    <property type="molecule type" value="Genomic_DNA"/>
</dbReference>
<dbReference type="SUPFAM" id="SSF52540">
    <property type="entry name" value="P-loop containing nucleoside triphosphate hydrolases"/>
    <property type="match status" value="1"/>
</dbReference>
<organism evidence="10 11">
    <name type="scientific">Cylindrotheca closterium</name>
    <dbReference type="NCBI Taxonomy" id="2856"/>
    <lineage>
        <taxon>Eukaryota</taxon>
        <taxon>Sar</taxon>
        <taxon>Stramenopiles</taxon>
        <taxon>Ochrophyta</taxon>
        <taxon>Bacillariophyta</taxon>
        <taxon>Bacillariophyceae</taxon>
        <taxon>Bacillariophycidae</taxon>
        <taxon>Bacillariales</taxon>
        <taxon>Bacillariaceae</taxon>
        <taxon>Cylindrotheca</taxon>
    </lineage>
</organism>
<dbReference type="Pfam" id="PF07717">
    <property type="entry name" value="OB_NTP_bind"/>
    <property type="match status" value="1"/>
</dbReference>
<feature type="compositionally biased region" description="Basic and acidic residues" evidence="7">
    <location>
        <begin position="266"/>
        <end position="275"/>
    </location>
</feature>
<protein>
    <recommendedName>
        <fullName evidence="1">RNA helicase</fullName>
        <ecNumber evidence="1">3.6.4.13</ecNumber>
    </recommendedName>
</protein>
<dbReference type="Pfam" id="PF00271">
    <property type="entry name" value="Helicase_C"/>
    <property type="match status" value="1"/>
</dbReference>
<evidence type="ECO:0000256" key="3">
    <source>
        <dbReference type="ARBA" id="ARBA00022801"/>
    </source>
</evidence>
<dbReference type="Gene3D" id="3.40.50.300">
    <property type="entry name" value="P-loop containing nucleotide triphosphate hydrolases"/>
    <property type="match status" value="3"/>
</dbReference>
<evidence type="ECO:0000256" key="7">
    <source>
        <dbReference type="SAM" id="MobiDB-lite"/>
    </source>
</evidence>
<dbReference type="Pfam" id="PF00270">
    <property type="entry name" value="DEAD"/>
    <property type="match status" value="1"/>
</dbReference>
<gene>
    <name evidence="10" type="ORF">CYCCA115_LOCUS3760</name>
</gene>
<evidence type="ECO:0000256" key="2">
    <source>
        <dbReference type="ARBA" id="ARBA00022741"/>
    </source>
</evidence>
<dbReference type="GO" id="GO:0016787">
    <property type="term" value="F:hydrolase activity"/>
    <property type="evidence" value="ECO:0007669"/>
    <property type="project" value="UniProtKB-KW"/>
</dbReference>
<dbReference type="FunFam" id="1.20.120.1080:FF:000002">
    <property type="entry name" value="Putative ATP-dependent RNA helicase DHX36"/>
    <property type="match status" value="1"/>
</dbReference>
<keyword evidence="2" id="KW-0547">Nucleotide-binding</keyword>
<evidence type="ECO:0000313" key="11">
    <source>
        <dbReference type="Proteomes" id="UP001295423"/>
    </source>
</evidence>
<keyword evidence="5" id="KW-0067">ATP-binding</keyword>
<evidence type="ECO:0000256" key="4">
    <source>
        <dbReference type="ARBA" id="ARBA00022806"/>
    </source>
</evidence>
<evidence type="ECO:0000256" key="1">
    <source>
        <dbReference type="ARBA" id="ARBA00012552"/>
    </source>
</evidence>
<feature type="region of interest" description="Disordered" evidence="7">
    <location>
        <begin position="303"/>
        <end position="384"/>
    </location>
</feature>
<keyword evidence="11" id="KW-1185">Reference proteome</keyword>
<dbReference type="FunFam" id="3.40.50.300:FF:000500">
    <property type="entry name" value="ATP-dependent RNA helicase DHX29"/>
    <property type="match status" value="1"/>
</dbReference>
<feature type="compositionally biased region" description="Polar residues" evidence="7">
    <location>
        <begin position="30"/>
        <end position="39"/>
    </location>
</feature>
<feature type="region of interest" description="Disordered" evidence="7">
    <location>
        <begin position="544"/>
        <end position="567"/>
    </location>
</feature>
<dbReference type="CDD" id="cd18791">
    <property type="entry name" value="SF2_C_RHA"/>
    <property type="match status" value="1"/>
</dbReference>
<feature type="region of interest" description="Disordered" evidence="7">
    <location>
        <begin position="227"/>
        <end position="289"/>
    </location>
</feature>
<feature type="region of interest" description="Disordered" evidence="7">
    <location>
        <begin position="1"/>
        <end position="39"/>
    </location>
</feature>
<dbReference type="GO" id="GO:0005524">
    <property type="term" value="F:ATP binding"/>
    <property type="evidence" value="ECO:0007669"/>
    <property type="project" value="UniProtKB-KW"/>
</dbReference>
<dbReference type="SMART" id="SM00847">
    <property type="entry name" value="HA2"/>
    <property type="match status" value="1"/>
</dbReference>
<name>A0AAD2CGP0_9STRA</name>
<feature type="domain" description="Helicase ATP-binding" evidence="8">
    <location>
        <begin position="605"/>
        <end position="773"/>
    </location>
</feature>
<dbReference type="InterPro" id="IPR056890">
    <property type="entry name" value="UBA_DHX29-like"/>
</dbReference>
<sequence length="1385" mass="155452">MGRKKKPAQKRKDARGYSQGNQTQQRQPQPASTKGTTSLTAKTHNEIRDLLGNLDVNDTNAAHGGNTMVDTATGPSNRFESRLSNVVDRLKDLGFTDSHIERVVVALRYEITLELALDWLCLHLETLELPTLFTDGTLRDNLATVTTEGSLTVLKMNVVPNSSTDDTSNTTINNGNREENVLAISATKEGTDEKTELDVQKEKERAKELKEQEERKRWLLQQYEYEAAEEDADEAESQIEAPNSSQEPLETIAAPSLTPEEELLLEEEKKLKEMEADVNNDANNYMRSKQEIKQLKNELKKFKQQVAGLRKKVEREKAKREKAEKEAAAVESKENEEDSDKKDDEDEANGAGMFDLFGTSADDEEDEEEDKPASNPHLSTKRQSYLIPKGWTGVTPQRKLDEVCRKLKLPRPKYNKLPRNEGFRLSVTVAKRQQPQHWEARIFDYETGSSLKDYLATQALYAIDPSVPLYQVLPPAFRELWLSWVNAKKKEEDKVKEEQENEKSGRLNQLLSMIADVQGGQHTANIAQDPRADVREKGIETLDAPNNWDEEDEDELPSSFVNPAPTNHGARLKRDFVELQSSKAYQRMKQIRTELPMHCYREKILDMVKSRPVTILCAETGAGKTTQCPQYLLEEALLQGKGDKVNILCTQPRRVAATSVAERVADEICIPLGKTVGYQIRMENKRSAETKLLFCTTGVVLRRLQDDSNLQGITHVIVDEVHERQQQTDLLLIILRQLLRTTRPDLKVILMSATLDSKLFCSFFENAPLISVPGRTFPVANYFLEDLMDATDHVIEEGSRYAKREDRYEEKTSLWVTNRGGDKRREVVDLVSQVAVDEVTIYPGYKMSTRRSMQRVDEQVINYDLIEDVLLLLLVNRDQCTLEAPEGSDLSRGSILVFLPGLGEIKAMTERLEGNRHLGKKQRFEIIPMHSTLSSRDQRRAFVPSKQGSRKIILATNIAETSVTIPDVVCAWCSKASSKQRAGRAGRVQPGLCLKLYSSGTAYNIMKDATEPELRRVPLEEVCLSILASGFSKNCLQFLNQAPQPPDPESVETAIAVLDEIGAVDRQASTEVLTPLGQHLAKLPLDVRLGKMLIFGALFRCIDPVVTIAASLSSKSPFSAFVADAAVAKAKHNAFADSESDFVTYCNVWEAYALASEKSMSEARKFCTRNYLNFVAMREIGEARQQFLDQLSRIGFIDRATLSGSRNRFDSKATKSSALNGNADKETVVQAVICAGLFPNVARLEQPTSGDCELWQNEQRLFFHRSSVNSKRKHFGSSNQWVVFHEKLGTANRTSVSTTCLVHPFALLLFGGTVEVKHLHRTVVVDDWMTIGVAAQTGVILRELRKKVDSLLQRMIESPEVHGMTKTKVDMIEGIVSILSANGSS</sequence>
<feature type="region of interest" description="Disordered" evidence="7">
    <location>
        <begin position="187"/>
        <end position="212"/>
    </location>
</feature>
<dbReference type="InterPro" id="IPR027417">
    <property type="entry name" value="P-loop_NTPase"/>
</dbReference>
<proteinExistence type="predicted"/>
<feature type="compositionally biased region" description="Acidic residues" evidence="7">
    <location>
        <begin position="227"/>
        <end position="237"/>
    </location>
</feature>
<dbReference type="SMART" id="SM00490">
    <property type="entry name" value="HELICc"/>
    <property type="match status" value="1"/>
</dbReference>
<feature type="compositionally biased region" description="Acidic residues" evidence="7">
    <location>
        <begin position="334"/>
        <end position="348"/>
    </location>
</feature>
<dbReference type="Proteomes" id="UP001295423">
    <property type="component" value="Unassembled WGS sequence"/>
</dbReference>
<comment type="caution">
    <text evidence="10">The sequence shown here is derived from an EMBL/GenBank/DDBJ whole genome shotgun (WGS) entry which is preliminary data.</text>
</comment>
<dbReference type="SMART" id="SM00487">
    <property type="entry name" value="DEXDc"/>
    <property type="match status" value="1"/>
</dbReference>
<dbReference type="Gene3D" id="1.20.120.1080">
    <property type="match status" value="1"/>
</dbReference>
<dbReference type="PANTHER" id="PTHR18934">
    <property type="entry name" value="ATP-DEPENDENT RNA HELICASE"/>
    <property type="match status" value="1"/>
</dbReference>
<feature type="compositionally biased region" description="Basic and acidic residues" evidence="7">
    <location>
        <begin position="311"/>
        <end position="333"/>
    </location>
</feature>
<dbReference type="InterPro" id="IPR001650">
    <property type="entry name" value="Helicase_C-like"/>
</dbReference>
<evidence type="ECO:0000256" key="5">
    <source>
        <dbReference type="ARBA" id="ARBA00022840"/>
    </source>
</evidence>
<dbReference type="Pfam" id="PF21010">
    <property type="entry name" value="HA2_C"/>
    <property type="match status" value="1"/>
</dbReference>
<dbReference type="InterPro" id="IPR011545">
    <property type="entry name" value="DEAD/DEAH_box_helicase_dom"/>
</dbReference>
<dbReference type="InterPro" id="IPR007502">
    <property type="entry name" value="Helicase-assoc_dom"/>
</dbReference>
<evidence type="ECO:0000256" key="6">
    <source>
        <dbReference type="ARBA" id="ARBA00047984"/>
    </source>
</evidence>
<dbReference type="Pfam" id="PF24899">
    <property type="entry name" value="UBA_DHX29"/>
    <property type="match status" value="1"/>
</dbReference>
<reference evidence="10" key="1">
    <citation type="submission" date="2023-08" db="EMBL/GenBank/DDBJ databases">
        <authorList>
            <person name="Audoor S."/>
            <person name="Bilcke G."/>
        </authorList>
    </citation>
    <scope>NUCLEOTIDE SEQUENCE</scope>
</reference>
<keyword evidence="3" id="KW-0378">Hydrolase</keyword>
<evidence type="ECO:0000313" key="10">
    <source>
        <dbReference type="EMBL" id="CAJ1934420.1"/>
    </source>
</evidence>
<dbReference type="PROSITE" id="PS51194">
    <property type="entry name" value="HELICASE_CTER"/>
    <property type="match status" value="1"/>
</dbReference>
<dbReference type="GO" id="GO:0003724">
    <property type="term" value="F:RNA helicase activity"/>
    <property type="evidence" value="ECO:0007669"/>
    <property type="project" value="UniProtKB-EC"/>
</dbReference>
<comment type="catalytic activity">
    <reaction evidence="6">
        <text>ATP + H2O = ADP + phosphate + H(+)</text>
        <dbReference type="Rhea" id="RHEA:13065"/>
        <dbReference type="ChEBI" id="CHEBI:15377"/>
        <dbReference type="ChEBI" id="CHEBI:15378"/>
        <dbReference type="ChEBI" id="CHEBI:30616"/>
        <dbReference type="ChEBI" id="CHEBI:43474"/>
        <dbReference type="ChEBI" id="CHEBI:456216"/>
        <dbReference type="EC" id="3.6.4.13"/>
    </reaction>
</comment>
<dbReference type="GO" id="GO:0003723">
    <property type="term" value="F:RNA binding"/>
    <property type="evidence" value="ECO:0007669"/>
    <property type="project" value="TreeGrafter"/>
</dbReference>
<dbReference type="InterPro" id="IPR011709">
    <property type="entry name" value="DEAD-box_helicase_OB_fold"/>
</dbReference>
<feature type="compositionally biased region" description="Low complexity" evidence="7">
    <location>
        <begin position="19"/>
        <end position="29"/>
    </location>
</feature>
<dbReference type="Pfam" id="PF26026">
    <property type="entry name" value="RNA_hel_CTD"/>
    <property type="match status" value="1"/>
</dbReference>
<accession>A0AAD2CGP0</accession>
<dbReference type="PROSITE" id="PS51192">
    <property type="entry name" value="HELICASE_ATP_BIND_1"/>
    <property type="match status" value="1"/>
</dbReference>
<dbReference type="InterPro" id="IPR014001">
    <property type="entry name" value="Helicase_ATP-bd"/>
</dbReference>
<keyword evidence="4" id="KW-0347">Helicase</keyword>
<feature type="compositionally biased region" description="Acidic residues" evidence="7">
    <location>
        <begin position="361"/>
        <end position="370"/>
    </location>
</feature>
<feature type="compositionally biased region" description="Basic and acidic residues" evidence="7">
    <location>
        <begin position="189"/>
        <end position="212"/>
    </location>
</feature>
<dbReference type="EC" id="3.6.4.13" evidence="1"/>
<dbReference type="PANTHER" id="PTHR18934:SF145">
    <property type="entry name" value="ATP-DEPENDENT RNA HELICASE DHX57-RELATED"/>
    <property type="match status" value="1"/>
</dbReference>
<evidence type="ECO:0000259" key="9">
    <source>
        <dbReference type="PROSITE" id="PS51194"/>
    </source>
</evidence>
<dbReference type="InterPro" id="IPR059023">
    <property type="entry name" value="RNA_hel_CTD"/>
</dbReference>
<feature type="domain" description="Helicase C-terminal" evidence="9">
    <location>
        <begin position="876"/>
        <end position="1025"/>
    </location>
</feature>
<dbReference type="CDD" id="cd17917">
    <property type="entry name" value="DEXHc_RHA-like"/>
    <property type="match status" value="1"/>
</dbReference>